<dbReference type="GO" id="GO:0007606">
    <property type="term" value="P:sensory perception of chemical stimulus"/>
    <property type="evidence" value="ECO:0007669"/>
    <property type="project" value="UniProtKB-UniRule"/>
</dbReference>
<evidence type="ECO:0000313" key="7">
    <source>
        <dbReference type="Proteomes" id="UP000492821"/>
    </source>
</evidence>
<dbReference type="InterPro" id="IPR051119">
    <property type="entry name" value="Nematode_SR-like"/>
</dbReference>
<proteinExistence type="inferred from homology"/>
<protein>
    <recommendedName>
        <fullName evidence="6">Serpentine receptor class gamma</fullName>
    </recommendedName>
</protein>
<dbReference type="PANTHER" id="PTHR31627">
    <property type="entry name" value="SERPENTINE RECEPTOR CLASS GAMMA-RELATED"/>
    <property type="match status" value="1"/>
</dbReference>
<evidence type="ECO:0000256" key="6">
    <source>
        <dbReference type="RuleBase" id="RU280813"/>
    </source>
</evidence>
<comment type="caution">
    <text evidence="6">Lacks conserved residue(s) required for the propagation of feature annotation.</text>
</comment>
<dbReference type="AlphaFoldDB" id="A0A7E4V524"/>
<dbReference type="WBParaSite" id="Pan_g16669.t1">
    <property type="protein sequence ID" value="Pan_g16669.t1"/>
    <property type="gene ID" value="Pan_g16669"/>
</dbReference>
<evidence type="ECO:0000256" key="4">
    <source>
        <dbReference type="ARBA" id="ARBA00022989"/>
    </source>
</evidence>
<feature type="transmembrane region" description="Helical" evidence="6">
    <location>
        <begin position="84"/>
        <end position="102"/>
    </location>
</feature>
<feature type="transmembrane region" description="Helical" evidence="6">
    <location>
        <begin position="174"/>
        <end position="193"/>
    </location>
</feature>
<organism evidence="7 8">
    <name type="scientific">Panagrellus redivivus</name>
    <name type="common">Microworm</name>
    <dbReference type="NCBI Taxonomy" id="6233"/>
    <lineage>
        <taxon>Eukaryota</taxon>
        <taxon>Metazoa</taxon>
        <taxon>Ecdysozoa</taxon>
        <taxon>Nematoda</taxon>
        <taxon>Chromadorea</taxon>
        <taxon>Rhabditida</taxon>
        <taxon>Tylenchina</taxon>
        <taxon>Panagrolaimomorpha</taxon>
        <taxon>Panagrolaimoidea</taxon>
        <taxon>Panagrolaimidae</taxon>
        <taxon>Panagrellus</taxon>
    </lineage>
</organism>
<feature type="transmembrane region" description="Helical" evidence="6">
    <location>
        <begin position="45"/>
        <end position="63"/>
    </location>
</feature>
<sequence length="194" mass="22302">MQAVMGLIYNFTYTLCVRGVVVNMMGPLVEIWPKKGFFCALPYVLLYHGGCALTVLDAVISYNRLSIFTLKSRYRNFWKKATKYMIVFIIVAPNLQSWNLWFTKVTVRPFANGYVWASDEPQNVPWMKNAINTVGIIFVCSVMSLINNCLTVLKLIKQRKINDSTYIGDFDKKLFIYSLLIFLGHIFALIIQVS</sequence>
<evidence type="ECO:0000256" key="1">
    <source>
        <dbReference type="ARBA" id="ARBA00004141"/>
    </source>
</evidence>
<dbReference type="Proteomes" id="UP000492821">
    <property type="component" value="Unassembled WGS sequence"/>
</dbReference>
<feature type="transmembrane region" description="Helical" evidence="6">
    <location>
        <begin position="7"/>
        <end position="25"/>
    </location>
</feature>
<dbReference type="InterPro" id="IPR000609">
    <property type="entry name" value="7TM_GPCR_serpentine_rcpt_Srg"/>
</dbReference>
<dbReference type="GO" id="GO:0004888">
    <property type="term" value="F:transmembrane signaling receptor activity"/>
    <property type="evidence" value="ECO:0007669"/>
    <property type="project" value="InterPro"/>
</dbReference>
<dbReference type="Pfam" id="PF02118">
    <property type="entry name" value="Srg"/>
    <property type="match status" value="1"/>
</dbReference>
<reference evidence="8" key="2">
    <citation type="submission" date="2020-10" db="UniProtKB">
        <authorList>
            <consortium name="WormBaseParasite"/>
        </authorList>
    </citation>
    <scope>IDENTIFICATION</scope>
</reference>
<name>A0A7E4V524_PANRE</name>
<keyword evidence="7" id="KW-1185">Reference proteome</keyword>
<keyword evidence="4 6" id="KW-1133">Transmembrane helix</keyword>
<feature type="transmembrane region" description="Helical" evidence="6">
    <location>
        <begin position="130"/>
        <end position="153"/>
    </location>
</feature>
<keyword evidence="3 6" id="KW-0812">Transmembrane</keyword>
<reference evidence="7" key="1">
    <citation type="journal article" date="2013" name="Genetics">
        <title>The draft genome and transcriptome of Panagrellus redivivus are shaped by the harsh demands of a free-living lifestyle.</title>
        <authorList>
            <person name="Srinivasan J."/>
            <person name="Dillman A.R."/>
            <person name="Macchietto M.G."/>
            <person name="Heikkinen L."/>
            <person name="Lakso M."/>
            <person name="Fracchia K.M."/>
            <person name="Antoshechkin I."/>
            <person name="Mortazavi A."/>
            <person name="Wong G."/>
            <person name="Sternberg P.W."/>
        </authorList>
    </citation>
    <scope>NUCLEOTIDE SEQUENCE [LARGE SCALE GENOMIC DNA]</scope>
    <source>
        <strain evidence="7">MT8872</strain>
    </source>
</reference>
<evidence type="ECO:0000256" key="3">
    <source>
        <dbReference type="ARBA" id="ARBA00022692"/>
    </source>
</evidence>
<comment type="similarity">
    <text evidence="2 6">Belongs to the nematode receptor-like protein srg family.</text>
</comment>
<evidence type="ECO:0000256" key="2">
    <source>
        <dbReference type="ARBA" id="ARBA00005692"/>
    </source>
</evidence>
<accession>A0A7E4V524</accession>
<comment type="subcellular location">
    <subcellularLocation>
        <location evidence="1">Membrane</location>
        <topology evidence="1">Multi-pass membrane protein</topology>
    </subcellularLocation>
</comment>
<keyword evidence="5 6" id="KW-0472">Membrane</keyword>
<dbReference type="PANTHER" id="PTHR31627:SF42">
    <property type="entry name" value="G_PROTEIN_RECEP_F1_2 DOMAIN-CONTAINING PROTEIN-RELATED"/>
    <property type="match status" value="1"/>
</dbReference>
<dbReference type="GO" id="GO:0016020">
    <property type="term" value="C:membrane"/>
    <property type="evidence" value="ECO:0007669"/>
    <property type="project" value="UniProtKB-SubCell"/>
</dbReference>
<evidence type="ECO:0000256" key="5">
    <source>
        <dbReference type="ARBA" id="ARBA00023136"/>
    </source>
</evidence>
<evidence type="ECO:0000313" key="8">
    <source>
        <dbReference type="WBParaSite" id="Pan_g16669.t1"/>
    </source>
</evidence>